<dbReference type="InterPro" id="IPR036770">
    <property type="entry name" value="Ankyrin_rpt-contain_sf"/>
</dbReference>
<accession>A0ABR1U3F7</accession>
<dbReference type="SUPFAM" id="SSF48403">
    <property type="entry name" value="Ankyrin repeat"/>
    <property type="match status" value="1"/>
</dbReference>
<keyword evidence="1" id="KW-0040">ANK repeat</keyword>
<organism evidence="3 4">
    <name type="scientific">Apiospora rasikravindrae</name>
    <dbReference type="NCBI Taxonomy" id="990691"/>
    <lineage>
        <taxon>Eukaryota</taxon>
        <taxon>Fungi</taxon>
        <taxon>Dikarya</taxon>
        <taxon>Ascomycota</taxon>
        <taxon>Pezizomycotina</taxon>
        <taxon>Sordariomycetes</taxon>
        <taxon>Xylariomycetidae</taxon>
        <taxon>Amphisphaeriales</taxon>
        <taxon>Apiosporaceae</taxon>
        <taxon>Apiospora</taxon>
    </lineage>
</organism>
<proteinExistence type="predicted"/>
<evidence type="ECO:0000313" key="4">
    <source>
        <dbReference type="Proteomes" id="UP001444661"/>
    </source>
</evidence>
<evidence type="ECO:0000313" key="3">
    <source>
        <dbReference type="EMBL" id="KAK8052488.1"/>
    </source>
</evidence>
<feature type="repeat" description="ANK" evidence="1">
    <location>
        <begin position="126"/>
        <end position="152"/>
    </location>
</feature>
<name>A0ABR1U3F7_9PEZI</name>
<dbReference type="PROSITE" id="PS50297">
    <property type="entry name" value="ANK_REP_REGION"/>
    <property type="match status" value="1"/>
</dbReference>
<evidence type="ECO:0000259" key="2">
    <source>
        <dbReference type="PROSITE" id="PS50181"/>
    </source>
</evidence>
<dbReference type="Pfam" id="PF00023">
    <property type="entry name" value="Ank"/>
    <property type="match status" value="1"/>
</dbReference>
<dbReference type="Gene3D" id="1.25.40.20">
    <property type="entry name" value="Ankyrin repeat-containing domain"/>
    <property type="match status" value="1"/>
</dbReference>
<evidence type="ECO:0000256" key="1">
    <source>
        <dbReference type="PROSITE-ProRule" id="PRU00023"/>
    </source>
</evidence>
<protein>
    <recommendedName>
        <fullName evidence="2">F-box domain-containing protein</fullName>
    </recommendedName>
</protein>
<comment type="caution">
    <text evidence="3">The sequence shown here is derived from an EMBL/GenBank/DDBJ whole genome shotgun (WGS) entry which is preliminary data.</text>
</comment>
<dbReference type="InterPro" id="IPR002110">
    <property type="entry name" value="Ankyrin_rpt"/>
</dbReference>
<feature type="domain" description="F-box" evidence="2">
    <location>
        <begin position="26"/>
        <end position="72"/>
    </location>
</feature>
<dbReference type="Proteomes" id="UP001444661">
    <property type="component" value="Unassembled WGS sequence"/>
</dbReference>
<sequence>MAANSNTENPQAASEADKTGSVVQANVFPHRVPQEVLDGILIHLRARDIRSLAVSCKNLHEGVLPALYYRRTESALLYAARNGRVETLHRVRELYPEDGLDLCSFDIIPGGPGSSPWFFWPQKLPPRTTPLILAIVHGHPTMAKALLEAGADKVIQGGSQVFLPSGRLLFPIDWLLEQMRKTFITAKQKQWKQVLEIILDESPVCPEPGRRRQLSALGQSCHPNIPVEITRMLIKSGNLGKEHIVSPFQYDLNSKKTMSALALAKQERDDDALSSSSGYGRARLAMFRRIIYKKGM</sequence>
<gene>
    <name evidence="3" type="ORF">PG993_003873</name>
</gene>
<keyword evidence="4" id="KW-1185">Reference proteome</keyword>
<dbReference type="EMBL" id="JAQQWK010000002">
    <property type="protein sequence ID" value="KAK8052488.1"/>
    <property type="molecule type" value="Genomic_DNA"/>
</dbReference>
<reference evidence="3 4" key="1">
    <citation type="submission" date="2023-01" db="EMBL/GenBank/DDBJ databases">
        <title>Analysis of 21 Apiospora genomes using comparative genomics revels a genus with tremendous synthesis potential of carbohydrate active enzymes and secondary metabolites.</title>
        <authorList>
            <person name="Sorensen T."/>
        </authorList>
    </citation>
    <scope>NUCLEOTIDE SEQUENCE [LARGE SCALE GENOMIC DNA]</scope>
    <source>
        <strain evidence="3 4">CBS 33761</strain>
    </source>
</reference>
<dbReference type="PROSITE" id="PS50088">
    <property type="entry name" value="ANK_REPEAT"/>
    <property type="match status" value="1"/>
</dbReference>
<dbReference type="PROSITE" id="PS50181">
    <property type="entry name" value="FBOX"/>
    <property type="match status" value="1"/>
</dbReference>
<dbReference type="InterPro" id="IPR001810">
    <property type="entry name" value="F-box_dom"/>
</dbReference>